<comment type="similarity">
    <text evidence="1">Belongs to the RRP7 family.</text>
</comment>
<dbReference type="Gene3D" id="3.30.70.330">
    <property type="match status" value="1"/>
</dbReference>
<evidence type="ECO:0000256" key="1">
    <source>
        <dbReference type="ARBA" id="ARBA00006110"/>
    </source>
</evidence>
<accession>F0WHG1</accession>
<dbReference type="InterPro" id="IPR035979">
    <property type="entry name" value="RBD_domain_sf"/>
</dbReference>
<dbReference type="GO" id="GO:0006364">
    <property type="term" value="P:rRNA processing"/>
    <property type="evidence" value="ECO:0007669"/>
    <property type="project" value="TreeGrafter"/>
</dbReference>
<dbReference type="InterPro" id="IPR040446">
    <property type="entry name" value="RRP7"/>
</dbReference>
<dbReference type="EMBL" id="FR824145">
    <property type="protein sequence ID" value="CCA20680.1"/>
    <property type="molecule type" value="Genomic_DNA"/>
</dbReference>
<dbReference type="HOGENOM" id="CLU_036234_2_0_1"/>
<proteinExistence type="inferred from homology"/>
<feature type="chain" id="PRO_5003259432" evidence="2">
    <location>
        <begin position="27"/>
        <end position="274"/>
    </location>
</feature>
<dbReference type="Pfam" id="PF12923">
    <property type="entry name" value="RRP7"/>
    <property type="match status" value="1"/>
</dbReference>
<protein>
    <submittedName>
        <fullName evidence="4">Uncharacterized protein AlNc14C100G6024</fullName>
    </submittedName>
</protein>
<organism evidence="4">
    <name type="scientific">Albugo laibachii Nc14</name>
    <dbReference type="NCBI Taxonomy" id="890382"/>
    <lineage>
        <taxon>Eukaryota</taxon>
        <taxon>Sar</taxon>
        <taxon>Stramenopiles</taxon>
        <taxon>Oomycota</taxon>
        <taxon>Peronosporomycetes</taxon>
        <taxon>Albuginales</taxon>
        <taxon>Albuginaceae</taxon>
        <taxon>Albugo</taxon>
    </lineage>
</organism>
<dbReference type="AlphaFoldDB" id="F0WHG1"/>
<dbReference type="InterPro" id="IPR012677">
    <property type="entry name" value="Nucleotide-bd_a/b_plait_sf"/>
</dbReference>
<dbReference type="GO" id="GO:0032545">
    <property type="term" value="C:CURI complex"/>
    <property type="evidence" value="ECO:0007669"/>
    <property type="project" value="TreeGrafter"/>
</dbReference>
<evidence type="ECO:0000313" key="4">
    <source>
        <dbReference type="EMBL" id="CCA20680.1"/>
    </source>
</evidence>
<dbReference type="PANTHER" id="PTHR13191:SF0">
    <property type="entry name" value="RIBOSOMAL RNA-PROCESSING PROTEIN 7 HOMOLOG A-RELATED"/>
    <property type="match status" value="1"/>
</dbReference>
<feature type="domain" description="Ribosomal RNA-processing protein 7 C-terminal" evidence="3">
    <location>
        <begin position="164"/>
        <end position="274"/>
    </location>
</feature>
<dbReference type="GO" id="GO:0000028">
    <property type="term" value="P:ribosomal small subunit assembly"/>
    <property type="evidence" value="ECO:0007669"/>
    <property type="project" value="TreeGrafter"/>
</dbReference>
<reference evidence="4" key="2">
    <citation type="submission" date="2011-02" db="EMBL/GenBank/DDBJ databases">
        <authorList>
            <person name="MacLean D."/>
        </authorList>
    </citation>
    <scope>NUCLEOTIDE SEQUENCE</scope>
</reference>
<dbReference type="GO" id="GO:0034456">
    <property type="term" value="C:UTP-C complex"/>
    <property type="evidence" value="ECO:0007669"/>
    <property type="project" value="TreeGrafter"/>
</dbReference>
<sequence length="274" mass="32161">MYQYPLRKLWSILVLCTITSMDKVGGYHSIALPLHNNIYYQFIYVKKHEDRESRNEVDEQFAPNRTVHVVNLPSHVDDTWIKECFGKVGGVQFIHRNTTHNDPNSSQSSDLDKDRGTLSLINSAHIVFRSEKSVATLLSTSILDQLPPQPTKNGLQGYMEQYKRKRPGLDAIHEFTDKYMAEFDAREATEFADRKAMQHQVDEDGFQTVVNPKRKIPMDLDRLPKKQKSKELQDFYRFQLRDKRRSQLKSLRERFEEDCQQIEKLKCANKFHPE</sequence>
<evidence type="ECO:0000256" key="2">
    <source>
        <dbReference type="SAM" id="SignalP"/>
    </source>
</evidence>
<dbReference type="InterPro" id="IPR024326">
    <property type="entry name" value="RRP7_C"/>
</dbReference>
<dbReference type="SUPFAM" id="SSF54928">
    <property type="entry name" value="RNA-binding domain, RBD"/>
    <property type="match status" value="1"/>
</dbReference>
<name>F0WHG1_9STRA</name>
<dbReference type="GO" id="GO:0003676">
    <property type="term" value="F:nucleic acid binding"/>
    <property type="evidence" value="ECO:0007669"/>
    <property type="project" value="InterPro"/>
</dbReference>
<dbReference type="CDD" id="cd12950">
    <property type="entry name" value="RRP7_Rrp7p"/>
    <property type="match status" value="1"/>
</dbReference>
<gene>
    <name evidence="4" type="primary">AlNc14C100G6024</name>
    <name evidence="4" type="ORF">ALNC14_068230</name>
</gene>
<keyword evidence="2" id="KW-0732">Signal</keyword>
<evidence type="ECO:0000259" key="3">
    <source>
        <dbReference type="Pfam" id="PF12923"/>
    </source>
</evidence>
<feature type="signal peptide" evidence="2">
    <location>
        <begin position="1"/>
        <end position="26"/>
    </location>
</feature>
<reference evidence="4" key="1">
    <citation type="journal article" date="2011" name="PLoS Biol.">
        <title>Gene gain and loss during evolution of obligate parasitism in the white rust pathogen of Arabidopsis thaliana.</title>
        <authorList>
            <person name="Kemen E."/>
            <person name="Gardiner A."/>
            <person name="Schultz-Larsen T."/>
            <person name="Kemen A.C."/>
            <person name="Balmuth A.L."/>
            <person name="Robert-Seilaniantz A."/>
            <person name="Bailey K."/>
            <person name="Holub E."/>
            <person name="Studholme D.J."/>
            <person name="Maclean D."/>
            <person name="Jones J.D."/>
        </authorList>
    </citation>
    <scope>NUCLEOTIDE SEQUENCE</scope>
</reference>
<dbReference type="Gene3D" id="6.10.250.1770">
    <property type="match status" value="1"/>
</dbReference>
<dbReference type="PANTHER" id="PTHR13191">
    <property type="entry name" value="RIBOSOMAL RNA PROCESSING PROTEIN 7-RELATED"/>
    <property type="match status" value="1"/>
</dbReference>